<sequence length="168" mass="19671">LKCLPYFDELEKEADDHFRHIKAGLAHAVILRDTRPGLVHWICELDKYMNLYSRRFTKSDHIQLVKLVYSCLTMKKADFRLVKICAHSLSNLLFKKELLSREDVKLDWRPLHDIYVEVSYKSLEEDGLLLLPDGLKGALEQASWIIVITHCRTYFPLQATREILDEVS</sequence>
<dbReference type="GO" id="GO:0005829">
    <property type="term" value="C:cytosol"/>
    <property type="evidence" value="ECO:0007669"/>
    <property type="project" value="TreeGrafter"/>
</dbReference>
<name>A0A0M3KGV6_ANISI</name>
<dbReference type="WBParaSite" id="ASIM_0002022001-mRNA-1">
    <property type="protein sequence ID" value="ASIM_0002022001-mRNA-1"/>
    <property type="gene ID" value="ASIM_0002022001"/>
</dbReference>
<dbReference type="GO" id="GO:0010499">
    <property type="term" value="P:proteasomal ubiquitin-independent protein catabolic process"/>
    <property type="evidence" value="ECO:0007669"/>
    <property type="project" value="TreeGrafter"/>
</dbReference>
<dbReference type="PANTHER" id="PTHR32170:SF3">
    <property type="entry name" value="PROTEASOME ACTIVATOR COMPLEX SUBUNIT 4"/>
    <property type="match status" value="1"/>
</dbReference>
<dbReference type="GO" id="GO:0005634">
    <property type="term" value="C:nucleus"/>
    <property type="evidence" value="ECO:0007669"/>
    <property type="project" value="TreeGrafter"/>
</dbReference>
<dbReference type="GO" id="GO:0070628">
    <property type="term" value="F:proteasome binding"/>
    <property type="evidence" value="ECO:0007669"/>
    <property type="project" value="InterPro"/>
</dbReference>
<proteinExistence type="predicted"/>
<organism evidence="1">
    <name type="scientific">Anisakis simplex</name>
    <name type="common">Herring worm</name>
    <dbReference type="NCBI Taxonomy" id="6269"/>
    <lineage>
        <taxon>Eukaryota</taxon>
        <taxon>Metazoa</taxon>
        <taxon>Ecdysozoa</taxon>
        <taxon>Nematoda</taxon>
        <taxon>Chromadorea</taxon>
        <taxon>Rhabditida</taxon>
        <taxon>Spirurina</taxon>
        <taxon>Ascaridomorpha</taxon>
        <taxon>Ascaridoidea</taxon>
        <taxon>Anisakidae</taxon>
        <taxon>Anisakis</taxon>
        <taxon>Anisakis simplex complex</taxon>
    </lineage>
</organism>
<evidence type="ECO:0000313" key="1">
    <source>
        <dbReference type="WBParaSite" id="ASIM_0002022001-mRNA-1"/>
    </source>
</evidence>
<dbReference type="AlphaFoldDB" id="A0A0M3KGV6"/>
<reference evidence="1" key="1">
    <citation type="submission" date="2017-02" db="UniProtKB">
        <authorList>
            <consortium name="WormBaseParasite"/>
        </authorList>
    </citation>
    <scope>IDENTIFICATION</scope>
</reference>
<dbReference type="PANTHER" id="PTHR32170">
    <property type="entry name" value="PROTEASOME ACTIVATOR COMPLEX SUBUNIT 4"/>
    <property type="match status" value="1"/>
</dbReference>
<accession>A0A0M3KGV6</accession>
<dbReference type="InterPro" id="IPR035309">
    <property type="entry name" value="PSME4"/>
</dbReference>
<dbReference type="GO" id="GO:0016504">
    <property type="term" value="F:peptidase activator activity"/>
    <property type="evidence" value="ECO:0007669"/>
    <property type="project" value="InterPro"/>
</dbReference>
<protein>
    <submittedName>
        <fullName evidence="1">Proteasome activator complex subunit 4 (inferred by orthology to a human protein)</fullName>
    </submittedName>
</protein>